<feature type="signal peptide" evidence="1">
    <location>
        <begin position="1"/>
        <end position="26"/>
    </location>
</feature>
<keyword evidence="1" id="KW-0732">Signal</keyword>
<evidence type="ECO:0000313" key="2">
    <source>
        <dbReference type="EMBL" id="MBT0773839.1"/>
    </source>
</evidence>
<dbReference type="RefSeq" id="WP_214160379.1">
    <property type="nucleotide sequence ID" value="NZ_JAHBAY010000020.1"/>
</dbReference>
<accession>A0ABS5TSP6</accession>
<gene>
    <name evidence="2" type="ORF">KIH74_33145</name>
</gene>
<evidence type="ECO:0000313" key="3">
    <source>
        <dbReference type="Proteomes" id="UP001197247"/>
    </source>
</evidence>
<reference evidence="2 3" key="1">
    <citation type="submission" date="2021-05" db="EMBL/GenBank/DDBJ databases">
        <title>Kineosporia and Streptomyces sp. nov. two new marine actinobacteria isolated from Coral.</title>
        <authorList>
            <person name="Buangrab K."/>
            <person name="Sutthacheep M."/>
            <person name="Yeemin T."/>
            <person name="Harunari E."/>
            <person name="Igarashi Y."/>
            <person name="Kanchanasin P."/>
            <person name="Tanasupawat S."/>
            <person name="Phongsopitanun W."/>
        </authorList>
    </citation>
    <scope>NUCLEOTIDE SEQUENCE [LARGE SCALE GENOMIC DNA]</scope>
    <source>
        <strain evidence="2 3">J2-2</strain>
    </source>
</reference>
<name>A0ABS5TSP6_9ACTN</name>
<organism evidence="2 3">
    <name type="scientific">Kineosporia corallincola</name>
    <dbReference type="NCBI Taxonomy" id="2835133"/>
    <lineage>
        <taxon>Bacteria</taxon>
        <taxon>Bacillati</taxon>
        <taxon>Actinomycetota</taxon>
        <taxon>Actinomycetes</taxon>
        <taxon>Kineosporiales</taxon>
        <taxon>Kineosporiaceae</taxon>
        <taxon>Kineosporia</taxon>
    </lineage>
</organism>
<sequence>MFKRLGVISAILLSSTVIGVAPNAQAAAQQTYHVAVDRNGTWTYGQTYFTKAGAGDITFTATELGGVPITALNNSHTLCVRAVDYTANGQILGQSCWVGGTGGTARLAANVANGRNFRLDVLVTPDLTGWVSTSSGGWVYA</sequence>
<feature type="chain" id="PRO_5045049637" description="Secreted protein" evidence="1">
    <location>
        <begin position="27"/>
        <end position="141"/>
    </location>
</feature>
<evidence type="ECO:0000256" key="1">
    <source>
        <dbReference type="SAM" id="SignalP"/>
    </source>
</evidence>
<comment type="caution">
    <text evidence="2">The sequence shown here is derived from an EMBL/GenBank/DDBJ whole genome shotgun (WGS) entry which is preliminary data.</text>
</comment>
<keyword evidence="3" id="KW-1185">Reference proteome</keyword>
<protein>
    <recommendedName>
        <fullName evidence="4">Secreted protein</fullName>
    </recommendedName>
</protein>
<proteinExistence type="predicted"/>
<evidence type="ECO:0008006" key="4">
    <source>
        <dbReference type="Google" id="ProtNLM"/>
    </source>
</evidence>
<dbReference type="EMBL" id="JAHBAY010000020">
    <property type="protein sequence ID" value="MBT0773839.1"/>
    <property type="molecule type" value="Genomic_DNA"/>
</dbReference>
<dbReference type="Proteomes" id="UP001197247">
    <property type="component" value="Unassembled WGS sequence"/>
</dbReference>